<dbReference type="Gene3D" id="3.10.580.10">
    <property type="entry name" value="CBS-domain"/>
    <property type="match status" value="1"/>
</dbReference>
<dbReference type="Proteomes" id="UP000622552">
    <property type="component" value="Unassembled WGS sequence"/>
</dbReference>
<organism evidence="4 5">
    <name type="scientific">Longispora fulva</name>
    <dbReference type="NCBI Taxonomy" id="619741"/>
    <lineage>
        <taxon>Bacteria</taxon>
        <taxon>Bacillati</taxon>
        <taxon>Actinomycetota</taxon>
        <taxon>Actinomycetes</taxon>
        <taxon>Micromonosporales</taxon>
        <taxon>Micromonosporaceae</taxon>
        <taxon>Longispora</taxon>
    </lineage>
</organism>
<feature type="domain" description="CBS" evidence="3">
    <location>
        <begin position="8"/>
        <end position="66"/>
    </location>
</feature>
<evidence type="ECO:0000313" key="5">
    <source>
        <dbReference type="Proteomes" id="UP000622552"/>
    </source>
</evidence>
<dbReference type="SMART" id="SM00116">
    <property type="entry name" value="CBS"/>
    <property type="match status" value="2"/>
</dbReference>
<dbReference type="InterPro" id="IPR046342">
    <property type="entry name" value="CBS_dom_sf"/>
</dbReference>
<dbReference type="RefSeq" id="WP_197007691.1">
    <property type="nucleotide sequence ID" value="NZ_BONS01000029.1"/>
</dbReference>
<proteinExistence type="predicted"/>
<dbReference type="AlphaFoldDB" id="A0A8J7KN52"/>
<comment type="caution">
    <text evidence="4">The sequence shown here is derived from an EMBL/GenBank/DDBJ whole genome shotgun (WGS) entry which is preliminary data.</text>
</comment>
<evidence type="ECO:0000256" key="1">
    <source>
        <dbReference type="ARBA" id="ARBA00023122"/>
    </source>
</evidence>
<evidence type="ECO:0000313" key="4">
    <source>
        <dbReference type="EMBL" id="MBG6141244.1"/>
    </source>
</evidence>
<dbReference type="CDD" id="cd04622">
    <property type="entry name" value="CBS_pair_HRP1_like"/>
    <property type="match status" value="1"/>
</dbReference>
<protein>
    <submittedName>
        <fullName evidence="4">CBS domain-containing protein</fullName>
    </submittedName>
</protein>
<dbReference type="PROSITE" id="PS51371">
    <property type="entry name" value="CBS"/>
    <property type="match status" value="2"/>
</dbReference>
<keyword evidence="5" id="KW-1185">Reference proteome</keyword>
<dbReference type="PANTHER" id="PTHR43080">
    <property type="entry name" value="CBS DOMAIN-CONTAINING PROTEIN CBSX3, MITOCHONDRIAL"/>
    <property type="match status" value="1"/>
</dbReference>
<name>A0A8J7KN52_9ACTN</name>
<keyword evidence="1 2" id="KW-0129">CBS domain</keyword>
<evidence type="ECO:0000259" key="3">
    <source>
        <dbReference type="PROSITE" id="PS51371"/>
    </source>
</evidence>
<accession>A0A8J7KN52</accession>
<sequence length="142" mass="15789">MSSARDIMHAGVECVPEMETLDRAAQMMRDRNVGSLPICGSDNRLKGIITDRDIVVKCVAHGLDPSKVTAAEMAQGRIFWVEADADEDEVIKMMQDHKIRRLPVMDDKRLVGMISEADLATHISEEKLARYCNAVYSAPPSM</sequence>
<evidence type="ECO:0000256" key="2">
    <source>
        <dbReference type="PROSITE-ProRule" id="PRU00703"/>
    </source>
</evidence>
<dbReference type="InterPro" id="IPR000644">
    <property type="entry name" value="CBS_dom"/>
</dbReference>
<dbReference type="InterPro" id="IPR051257">
    <property type="entry name" value="Diverse_CBS-Domain"/>
</dbReference>
<reference evidence="4" key="1">
    <citation type="submission" date="2020-11" db="EMBL/GenBank/DDBJ databases">
        <title>Sequencing the genomes of 1000 actinobacteria strains.</title>
        <authorList>
            <person name="Klenk H.-P."/>
        </authorList>
    </citation>
    <scope>NUCLEOTIDE SEQUENCE</scope>
    <source>
        <strain evidence="4">DSM 45356</strain>
    </source>
</reference>
<dbReference type="EMBL" id="JADOUF010000001">
    <property type="protein sequence ID" value="MBG6141244.1"/>
    <property type="molecule type" value="Genomic_DNA"/>
</dbReference>
<gene>
    <name evidence="4" type="ORF">IW245_007438</name>
</gene>
<dbReference type="Pfam" id="PF00571">
    <property type="entry name" value="CBS"/>
    <property type="match status" value="2"/>
</dbReference>
<feature type="domain" description="CBS" evidence="3">
    <location>
        <begin position="73"/>
        <end position="130"/>
    </location>
</feature>
<dbReference type="SUPFAM" id="SSF54631">
    <property type="entry name" value="CBS-domain pair"/>
    <property type="match status" value="1"/>
</dbReference>
<dbReference type="PANTHER" id="PTHR43080:SF2">
    <property type="entry name" value="CBS DOMAIN-CONTAINING PROTEIN"/>
    <property type="match status" value="1"/>
</dbReference>